<name>A0A6L4SK46_BIFLN</name>
<accession>A0A6L4SK46</accession>
<proteinExistence type="predicted"/>
<reference evidence="1 2" key="1">
    <citation type="journal article" date="2019" name="Nat. Med.">
        <title>A library of human gut bacterial isolates paired with longitudinal multiomics data enables mechanistic microbiome research.</title>
        <authorList>
            <person name="Poyet M."/>
            <person name="Groussin M."/>
            <person name="Gibbons S.M."/>
            <person name="Avila-Pacheco J."/>
            <person name="Jiang X."/>
            <person name="Kearney S.M."/>
            <person name="Perrotta A.R."/>
            <person name="Berdy B."/>
            <person name="Zhao S."/>
            <person name="Lieberman T.D."/>
            <person name="Swanson P.K."/>
            <person name="Smith M."/>
            <person name="Roesemann S."/>
            <person name="Alexander J.E."/>
            <person name="Rich S.A."/>
            <person name="Livny J."/>
            <person name="Vlamakis H."/>
            <person name="Clish C."/>
            <person name="Bullock K."/>
            <person name="Deik A."/>
            <person name="Scott J."/>
            <person name="Pierce K.A."/>
            <person name="Xavier R.J."/>
            <person name="Alm E.J."/>
        </authorList>
    </citation>
    <scope>NUCLEOTIDE SEQUENCE [LARGE SCALE GENOMIC DNA]</scope>
    <source>
        <strain evidence="1 2">BIOML-A283</strain>
    </source>
</reference>
<evidence type="ECO:0000313" key="1">
    <source>
        <dbReference type="EMBL" id="KAB6914601.1"/>
    </source>
</evidence>
<comment type="caution">
    <text evidence="1">The sequence shown here is derived from an EMBL/GenBank/DDBJ whole genome shotgun (WGS) entry which is preliminary data.</text>
</comment>
<dbReference type="EMBL" id="WDZO01000001">
    <property type="protein sequence ID" value="KAB6914601.1"/>
    <property type="molecule type" value="Genomic_DNA"/>
</dbReference>
<protein>
    <submittedName>
        <fullName evidence="1">Uncharacterized protein</fullName>
    </submittedName>
</protein>
<evidence type="ECO:0000313" key="2">
    <source>
        <dbReference type="Proteomes" id="UP000481350"/>
    </source>
</evidence>
<dbReference type="AlphaFoldDB" id="A0A6L4SK46"/>
<dbReference type="Proteomes" id="UP000481350">
    <property type="component" value="Unassembled WGS sequence"/>
</dbReference>
<sequence length="94" mass="10947">MDTSHLSSTALQLQSPWKVGSVDFRDADGGRQAWAVEMARHLTITHHKQRMFFFICFVTAYSALHMCETLEFRQNFICLVFAWVGRKARLRHDS</sequence>
<organism evidence="1 2">
    <name type="scientific">Bifidobacterium longum</name>
    <dbReference type="NCBI Taxonomy" id="216816"/>
    <lineage>
        <taxon>Bacteria</taxon>
        <taxon>Bacillati</taxon>
        <taxon>Actinomycetota</taxon>
        <taxon>Actinomycetes</taxon>
        <taxon>Bifidobacteriales</taxon>
        <taxon>Bifidobacteriaceae</taxon>
        <taxon>Bifidobacterium</taxon>
    </lineage>
</organism>
<gene>
    <name evidence="1" type="ORF">GBJ98_00470</name>
</gene>